<comment type="caution">
    <text evidence="1">The sequence shown here is derived from an EMBL/GenBank/DDBJ whole genome shotgun (WGS) entry which is preliminary data.</text>
</comment>
<accession>A0A939HCS6</accession>
<proteinExistence type="predicted"/>
<name>A0A939HCS6_9CLOT</name>
<evidence type="ECO:0000313" key="1">
    <source>
        <dbReference type="EMBL" id="MBO1265175.1"/>
    </source>
</evidence>
<dbReference type="RefSeq" id="WP_207599694.1">
    <property type="nucleotide sequence ID" value="NZ_JAFNJU010000006.1"/>
</dbReference>
<dbReference type="EMBL" id="JAFNJU010000006">
    <property type="protein sequence ID" value="MBO1265175.1"/>
    <property type="molecule type" value="Genomic_DNA"/>
</dbReference>
<keyword evidence="2" id="KW-1185">Reference proteome</keyword>
<dbReference type="Proteomes" id="UP000664218">
    <property type="component" value="Unassembled WGS sequence"/>
</dbReference>
<reference evidence="1" key="1">
    <citation type="submission" date="2021-03" db="EMBL/GenBank/DDBJ databases">
        <title>Proteiniclasticum marinus sp. nov., isolated from tidal flat sediment.</title>
        <authorList>
            <person name="Namirimu T."/>
            <person name="Yang J.-A."/>
            <person name="Yang S.-H."/>
            <person name="Kim Y.-J."/>
            <person name="Kwon K.K."/>
        </authorList>
    </citation>
    <scope>NUCLEOTIDE SEQUENCE</scope>
    <source>
        <strain evidence="1">SCR006</strain>
    </source>
</reference>
<protein>
    <submittedName>
        <fullName evidence="1">Uncharacterized protein</fullName>
    </submittedName>
</protein>
<dbReference type="AlphaFoldDB" id="A0A939HCS6"/>
<gene>
    <name evidence="1" type="ORF">J3A84_09065</name>
</gene>
<evidence type="ECO:0000313" key="2">
    <source>
        <dbReference type="Proteomes" id="UP000664218"/>
    </source>
</evidence>
<sequence length="98" mass="11471">MSRTLITRQNYREFLAPDGKSVNICSGMILTPGAKDFLREQQIRIIYEDQKKEEPGRKCSEEVKDCPLTDRVYRMMKEEFGTDDRNLAQKIARLITIE</sequence>
<organism evidence="1 2">
    <name type="scientific">Proteiniclasticum aestuarii</name>
    <dbReference type="NCBI Taxonomy" id="2817862"/>
    <lineage>
        <taxon>Bacteria</taxon>
        <taxon>Bacillati</taxon>
        <taxon>Bacillota</taxon>
        <taxon>Clostridia</taxon>
        <taxon>Eubacteriales</taxon>
        <taxon>Clostridiaceae</taxon>
        <taxon>Proteiniclasticum</taxon>
    </lineage>
</organism>